<dbReference type="GO" id="GO:0033294">
    <property type="term" value="F:ectoine binding"/>
    <property type="evidence" value="ECO:0007669"/>
    <property type="project" value="InterPro"/>
</dbReference>
<feature type="domain" description="Solute-binding protein family 3/N-terminal" evidence="2">
    <location>
        <begin position="50"/>
        <end position="282"/>
    </location>
</feature>
<dbReference type="Gene3D" id="3.40.190.10">
    <property type="entry name" value="Periplasmic binding protein-like II"/>
    <property type="match status" value="2"/>
</dbReference>
<dbReference type="CDD" id="cd01002">
    <property type="entry name" value="PBP2_Ehub_like"/>
    <property type="match status" value="1"/>
</dbReference>
<dbReference type="PROSITE" id="PS51318">
    <property type="entry name" value="TAT"/>
    <property type="match status" value="1"/>
</dbReference>
<reference evidence="3 4" key="1">
    <citation type="submission" date="2014-06" db="EMBL/GenBank/DDBJ databases">
        <title>Saccharopolyspora rectivirgula DSM-43113 Genome sequencing.</title>
        <authorList>
            <person name="Barrera C."/>
            <person name="Millon L."/>
            <person name="Rognon B."/>
            <person name="Zaugg C."/>
            <person name="Monod M."/>
        </authorList>
    </citation>
    <scope>NUCLEOTIDE SEQUENCE [LARGE SCALE GENOMIC DNA]</scope>
    <source>
        <strain evidence="3 4">DSM 43113</strain>
    </source>
</reference>
<proteinExistence type="predicted"/>
<dbReference type="SMART" id="SM00062">
    <property type="entry name" value="PBPb"/>
    <property type="match status" value="1"/>
</dbReference>
<keyword evidence="1" id="KW-0732">Signal</keyword>
<dbReference type="STRING" id="28042.GU90_18415"/>
<dbReference type="InterPro" id="IPR001638">
    <property type="entry name" value="Solute-binding_3/MltF_N"/>
</dbReference>
<evidence type="ECO:0000313" key="4">
    <source>
        <dbReference type="Proteomes" id="UP000031419"/>
    </source>
</evidence>
<dbReference type="GO" id="GO:0051470">
    <property type="term" value="P:ectoine transmembrane transport"/>
    <property type="evidence" value="ECO:0007669"/>
    <property type="project" value="InterPro"/>
</dbReference>
<sequence length="299" mass="32062">MADTGCSRRIFLKGSGYAAAGLLFGGSLVGCTSTGGGGGDPLESARQEGRVRVGIAGEAPYGFTDQAGRVTGEAPEVARAVFRKMGINDVEATQVDFNQLIPALNARRFDVVAAGMFITPQRCQNAAFSIPDYIAPTSFLVPRGNPEGVTRFEDVTRKNLRMAVLSGAVEKDYAARLGVPEGQVQTFDSQTALLQAVTDQRVYCAALTNISLNDLVQKNPGAPVEVTQGFTPVIDGKPEIQAGAFVFRREDDSLREEFNRALRELHDSGEWVRIVQPFGFTQENLPPADVTTEELCAAG</sequence>
<dbReference type="EMBL" id="JNVU01000048">
    <property type="protein sequence ID" value="KEI43100.1"/>
    <property type="molecule type" value="Genomic_DNA"/>
</dbReference>
<protein>
    <submittedName>
        <fullName evidence="3">ABC transporter substrate-binding protein</fullName>
    </submittedName>
</protein>
<dbReference type="OrthoDB" id="9768183at2"/>
<dbReference type="InterPro" id="IPR014337">
    <property type="entry name" value="Ectoine_EhuB"/>
</dbReference>
<accession>A0A073AUN1</accession>
<dbReference type="RefSeq" id="WP_029720915.1">
    <property type="nucleotide sequence ID" value="NZ_JAJUIW010000001.1"/>
</dbReference>
<dbReference type="Proteomes" id="UP000031419">
    <property type="component" value="Unassembled WGS sequence"/>
</dbReference>
<evidence type="ECO:0000313" key="3">
    <source>
        <dbReference type="EMBL" id="KEI43100.1"/>
    </source>
</evidence>
<gene>
    <name evidence="3" type="ORF">GU90_18415</name>
</gene>
<evidence type="ECO:0000259" key="2">
    <source>
        <dbReference type="SMART" id="SM00062"/>
    </source>
</evidence>
<dbReference type="PANTHER" id="PTHR35936:SF17">
    <property type="entry name" value="ARGININE-BINDING EXTRACELLULAR PROTEIN ARTP"/>
    <property type="match status" value="1"/>
</dbReference>
<keyword evidence="4" id="KW-1185">Reference proteome</keyword>
<dbReference type="NCBIfam" id="TIGR02995">
    <property type="entry name" value="ectoine_ehuB"/>
    <property type="match status" value="1"/>
</dbReference>
<organism evidence="3 4">
    <name type="scientific">Saccharopolyspora rectivirgula</name>
    <dbReference type="NCBI Taxonomy" id="28042"/>
    <lineage>
        <taxon>Bacteria</taxon>
        <taxon>Bacillati</taxon>
        <taxon>Actinomycetota</taxon>
        <taxon>Actinomycetes</taxon>
        <taxon>Pseudonocardiales</taxon>
        <taxon>Pseudonocardiaceae</taxon>
        <taxon>Saccharopolyspora</taxon>
    </lineage>
</organism>
<evidence type="ECO:0000256" key="1">
    <source>
        <dbReference type="ARBA" id="ARBA00022729"/>
    </source>
</evidence>
<dbReference type="eggNOG" id="COG0834">
    <property type="taxonomic scope" value="Bacteria"/>
</dbReference>
<name>A0A073AUN1_9PSEU</name>
<dbReference type="SUPFAM" id="SSF53850">
    <property type="entry name" value="Periplasmic binding protein-like II"/>
    <property type="match status" value="1"/>
</dbReference>
<dbReference type="PANTHER" id="PTHR35936">
    <property type="entry name" value="MEMBRANE-BOUND LYTIC MUREIN TRANSGLYCOSYLASE F"/>
    <property type="match status" value="1"/>
</dbReference>
<dbReference type="AlphaFoldDB" id="A0A073AUN1"/>
<dbReference type="Pfam" id="PF00497">
    <property type="entry name" value="SBP_bac_3"/>
    <property type="match status" value="1"/>
</dbReference>
<dbReference type="InterPro" id="IPR006311">
    <property type="entry name" value="TAT_signal"/>
</dbReference>
<comment type="caution">
    <text evidence="3">The sequence shown here is derived from an EMBL/GenBank/DDBJ whole genome shotgun (WGS) entry which is preliminary data.</text>
</comment>